<evidence type="ECO:0000313" key="1">
    <source>
        <dbReference type="EMBL" id="WRO23316.1"/>
    </source>
</evidence>
<protein>
    <submittedName>
        <fullName evidence="1">Uncharacterized protein</fullName>
    </submittedName>
</protein>
<name>A0AAU0USU1_9FIRM</name>
<organism evidence="1 2">
    <name type="scientific">Metallumcola ferriviriculae</name>
    <dbReference type="NCBI Taxonomy" id="3039180"/>
    <lineage>
        <taxon>Bacteria</taxon>
        <taxon>Bacillati</taxon>
        <taxon>Bacillota</taxon>
        <taxon>Clostridia</taxon>
        <taxon>Neomoorellales</taxon>
        <taxon>Desulfitibacteraceae</taxon>
        <taxon>Metallumcola</taxon>
    </lineage>
</organism>
<dbReference type="EMBL" id="CP121694">
    <property type="protein sequence ID" value="WRO23316.1"/>
    <property type="molecule type" value="Genomic_DNA"/>
</dbReference>
<dbReference type="KEGG" id="dbc:MFMK1_003173"/>
<dbReference type="AlphaFoldDB" id="A0AAU0USU1"/>
<evidence type="ECO:0000313" key="2">
    <source>
        <dbReference type="Proteomes" id="UP001329915"/>
    </source>
</evidence>
<keyword evidence="2" id="KW-1185">Reference proteome</keyword>
<gene>
    <name evidence="1" type="ORF">MFMK1_003173</name>
</gene>
<reference evidence="1 2" key="1">
    <citation type="submission" date="2023-04" db="EMBL/GenBank/DDBJ databases">
        <authorList>
            <person name="Hsu D."/>
        </authorList>
    </citation>
    <scope>NUCLEOTIDE SEQUENCE [LARGE SCALE GENOMIC DNA]</scope>
    <source>
        <strain evidence="1 2">MK1</strain>
    </source>
</reference>
<accession>A0AAU0USU1</accession>
<proteinExistence type="predicted"/>
<sequence length="70" mass="8190">MLTARVIRSETVDDREIIHYEVDCPCCGQTKLFIVADHNSQSQLHCPNCGVFFYPTSFEKASTNKYRYRR</sequence>
<dbReference type="Proteomes" id="UP001329915">
    <property type="component" value="Chromosome"/>
</dbReference>
<dbReference type="RefSeq" id="WP_366922698.1">
    <property type="nucleotide sequence ID" value="NZ_CP121694.1"/>
</dbReference>